<dbReference type="Proteomes" id="UP000249645">
    <property type="component" value="Unassembled WGS sequence"/>
</dbReference>
<protein>
    <submittedName>
        <fullName evidence="1">Uncharacterized protein</fullName>
    </submittedName>
</protein>
<organism evidence="1 2">
    <name type="scientific">Pseudopedobacter saltans</name>
    <dbReference type="NCBI Taxonomy" id="151895"/>
    <lineage>
        <taxon>Bacteria</taxon>
        <taxon>Pseudomonadati</taxon>
        <taxon>Bacteroidota</taxon>
        <taxon>Sphingobacteriia</taxon>
        <taxon>Sphingobacteriales</taxon>
        <taxon>Sphingobacteriaceae</taxon>
        <taxon>Pseudopedobacter</taxon>
    </lineage>
</organism>
<evidence type="ECO:0000313" key="1">
    <source>
        <dbReference type="EMBL" id="PZP42489.1"/>
    </source>
</evidence>
<gene>
    <name evidence="1" type="ORF">DI598_16890</name>
</gene>
<sequence>MEKFYTKEFILAFLYNEMPFALKRQFVLRLQKDPLLKRMYYDLKAAIEGMKNLTVIRPSEKLVNYIKSYAHANVLVFSSN</sequence>
<comment type="caution">
    <text evidence="1">The sequence shown here is derived from an EMBL/GenBank/DDBJ whole genome shotgun (WGS) entry which is preliminary data.</text>
</comment>
<dbReference type="EMBL" id="QFOI01000429">
    <property type="protein sequence ID" value="PZP42489.1"/>
    <property type="molecule type" value="Genomic_DNA"/>
</dbReference>
<name>A0A2W5GJU1_9SPHI</name>
<evidence type="ECO:0000313" key="2">
    <source>
        <dbReference type="Proteomes" id="UP000249645"/>
    </source>
</evidence>
<accession>A0A2W5GJU1</accession>
<reference evidence="1 2" key="1">
    <citation type="submission" date="2017-11" db="EMBL/GenBank/DDBJ databases">
        <title>Infants hospitalized years apart are colonized by the same room-sourced microbial strains.</title>
        <authorList>
            <person name="Brooks B."/>
            <person name="Olm M.R."/>
            <person name="Firek B.A."/>
            <person name="Baker R."/>
            <person name="Thomas B.C."/>
            <person name="Morowitz M.J."/>
            <person name="Banfield J.F."/>
        </authorList>
    </citation>
    <scope>NUCLEOTIDE SEQUENCE [LARGE SCALE GENOMIC DNA]</scope>
    <source>
        <strain evidence="1">S2_009_000_R2_76</strain>
    </source>
</reference>
<dbReference type="AlphaFoldDB" id="A0A2W5GJU1"/>
<proteinExistence type="predicted"/>